<evidence type="ECO:0000313" key="2">
    <source>
        <dbReference type="EMBL" id="JAH95002.1"/>
    </source>
</evidence>
<dbReference type="EMBL" id="GBXM01013575">
    <property type="protein sequence ID" value="JAH95002.1"/>
    <property type="molecule type" value="Transcribed_RNA"/>
</dbReference>
<feature type="chain" id="PRO_5002434836" description="Secreted protein" evidence="1">
    <location>
        <begin position="23"/>
        <end position="89"/>
    </location>
</feature>
<dbReference type="AlphaFoldDB" id="A0A0E9WX10"/>
<name>A0A0E9WX10_ANGAN</name>
<evidence type="ECO:0000256" key="1">
    <source>
        <dbReference type="SAM" id="SignalP"/>
    </source>
</evidence>
<keyword evidence="1" id="KW-0732">Signal</keyword>
<accession>A0A0E9WX10</accession>
<proteinExistence type="predicted"/>
<reference evidence="2" key="2">
    <citation type="journal article" date="2015" name="Fish Shellfish Immunol.">
        <title>Early steps in the European eel (Anguilla anguilla)-Vibrio vulnificus interaction in the gills: Role of the RtxA13 toxin.</title>
        <authorList>
            <person name="Callol A."/>
            <person name="Pajuelo D."/>
            <person name="Ebbesson L."/>
            <person name="Teles M."/>
            <person name="MacKenzie S."/>
            <person name="Amaro C."/>
        </authorList>
    </citation>
    <scope>NUCLEOTIDE SEQUENCE</scope>
</reference>
<protein>
    <recommendedName>
        <fullName evidence="3">Secreted protein</fullName>
    </recommendedName>
</protein>
<feature type="signal peptide" evidence="1">
    <location>
        <begin position="1"/>
        <end position="22"/>
    </location>
</feature>
<sequence length="89" mass="10205">MTRVMYCTFVFCACACARVCVCVCVFNLHLCRGSSKLYSHNAFERLRMLCNQECVMTISVLREVWTTICSYRTRPEKASLLLPALRGLL</sequence>
<evidence type="ECO:0008006" key="3">
    <source>
        <dbReference type="Google" id="ProtNLM"/>
    </source>
</evidence>
<reference evidence="2" key="1">
    <citation type="submission" date="2014-11" db="EMBL/GenBank/DDBJ databases">
        <authorList>
            <person name="Amaro Gonzalez C."/>
        </authorList>
    </citation>
    <scope>NUCLEOTIDE SEQUENCE</scope>
</reference>
<organism evidence="2">
    <name type="scientific">Anguilla anguilla</name>
    <name type="common">European freshwater eel</name>
    <name type="synonym">Muraena anguilla</name>
    <dbReference type="NCBI Taxonomy" id="7936"/>
    <lineage>
        <taxon>Eukaryota</taxon>
        <taxon>Metazoa</taxon>
        <taxon>Chordata</taxon>
        <taxon>Craniata</taxon>
        <taxon>Vertebrata</taxon>
        <taxon>Euteleostomi</taxon>
        <taxon>Actinopterygii</taxon>
        <taxon>Neopterygii</taxon>
        <taxon>Teleostei</taxon>
        <taxon>Anguilliformes</taxon>
        <taxon>Anguillidae</taxon>
        <taxon>Anguilla</taxon>
    </lineage>
</organism>